<proteinExistence type="predicted"/>
<reference evidence="1" key="1">
    <citation type="submission" date="2010-07" db="EMBL/GenBank/DDBJ databases">
        <authorList>
            <consortium name="CONSOLIDER consortium CSD2007-00005"/>
            <person name="Guazzaroni M.-E."/>
            <person name="Richter M."/>
            <person name="Garcia-Salamanca A."/>
            <person name="Yarza P."/>
            <person name="Ferrer M."/>
        </authorList>
    </citation>
    <scope>NUCLEOTIDE SEQUENCE</scope>
</reference>
<feature type="non-terminal residue" evidence="1">
    <location>
        <position position="59"/>
    </location>
</feature>
<gene>
    <name evidence="1" type="ORF">LDC_2018</name>
</gene>
<name>D9PKF1_9ZZZZ</name>
<organism evidence="1">
    <name type="scientific">sediment metagenome</name>
    <dbReference type="NCBI Taxonomy" id="749907"/>
    <lineage>
        <taxon>unclassified sequences</taxon>
        <taxon>metagenomes</taxon>
        <taxon>ecological metagenomes</taxon>
    </lineage>
</organism>
<dbReference type="EMBL" id="ADZX01000602">
    <property type="protein sequence ID" value="EFK95965.1"/>
    <property type="molecule type" value="Genomic_DNA"/>
</dbReference>
<dbReference type="AlphaFoldDB" id="D9PKF1"/>
<reference evidence="1" key="2">
    <citation type="journal article" date="2011" name="Microb. Ecol.">
        <title>Taxonomic and Functional Metagenomic Profiling of the Microbial Community in the Anoxic Sediment of a Sub-saline Shallow Lake (Laguna de Carrizo, Central Spain).</title>
        <authorList>
            <person name="Ferrer M."/>
            <person name="Guazzaroni M.E."/>
            <person name="Richter M."/>
            <person name="Garcia-Salamanca A."/>
            <person name="Yarza P."/>
            <person name="Suarez-Suarez A."/>
            <person name="Solano J."/>
            <person name="Alcaide M."/>
            <person name="van Dillewijn P."/>
            <person name="Molina-Henares M.A."/>
            <person name="Lopez-Cortes N."/>
            <person name="Al-Ramahi Y."/>
            <person name="Guerrero C."/>
            <person name="Acosta A."/>
            <person name="de Eugenio L.I."/>
            <person name="Martinez V."/>
            <person name="Marques S."/>
            <person name="Rojo F."/>
            <person name="Santero E."/>
            <person name="Genilloud O."/>
            <person name="Perez-Perez J."/>
            <person name="Rossello-Mora R."/>
            <person name="Ramos J.L."/>
        </authorList>
    </citation>
    <scope>NUCLEOTIDE SEQUENCE</scope>
</reference>
<evidence type="ECO:0000313" key="1">
    <source>
        <dbReference type="EMBL" id="EFK95965.1"/>
    </source>
</evidence>
<protein>
    <submittedName>
        <fullName evidence="1">Secreted protein</fullName>
    </submittedName>
</protein>
<comment type="caution">
    <text evidence="1">The sequence shown here is derived from an EMBL/GenBank/DDBJ whole genome shotgun (WGS) entry which is preliminary data.</text>
</comment>
<sequence length="59" mass="6286">MRPAHTLEMVCVLAAGLTAPAPGHADTFTATLGQPLREVSHAVELRLEDGVATYTVRRS</sequence>
<accession>D9PKF1</accession>